<keyword evidence="2" id="KW-1185">Reference proteome</keyword>
<sequence>MSEVEARAAGLVDAVQVAGGYRAGAGVLGGVEVRHPLRHIVQAVCDQFVGGSQVLLGAALVAEGGVDTAGLGGGQRSGGGEDGLLRGDAEETEGVVGVSEVDRLVGYAGDDLDPAVRLAGFGGGIDAVGPVPLGGGVPAAVVADPSRECGQISGRAKSRAFKEVGTPSWMRRATSASWATIAERYKPPPLAASALVKKAVTFCSAVVVSVSKPLAAWLSRRAVPPSIRSAARMSGVPRASLKVSRRLRARSIWVHPARVWAAASVSSGIWMLSSVGPWAVSPRSP</sequence>
<dbReference type="Proteomes" id="UP001499947">
    <property type="component" value="Unassembled WGS sequence"/>
</dbReference>
<comment type="caution">
    <text evidence="1">The sequence shown here is derived from an EMBL/GenBank/DDBJ whole genome shotgun (WGS) entry which is preliminary data.</text>
</comment>
<dbReference type="RefSeq" id="WP_246585603.1">
    <property type="nucleotide sequence ID" value="NZ_BAAALR010000177.1"/>
</dbReference>
<accession>A0ABN2JNL7</accession>
<reference evidence="1 2" key="1">
    <citation type="journal article" date="2019" name="Int. J. Syst. Evol. Microbiol.">
        <title>The Global Catalogue of Microorganisms (GCM) 10K type strain sequencing project: providing services to taxonomists for standard genome sequencing and annotation.</title>
        <authorList>
            <consortium name="The Broad Institute Genomics Platform"/>
            <consortium name="The Broad Institute Genome Sequencing Center for Infectious Disease"/>
            <person name="Wu L."/>
            <person name="Ma J."/>
        </authorList>
    </citation>
    <scope>NUCLEOTIDE SEQUENCE [LARGE SCALE GENOMIC DNA]</scope>
    <source>
        <strain evidence="1 2">JCM 13244</strain>
    </source>
</reference>
<evidence type="ECO:0000313" key="2">
    <source>
        <dbReference type="Proteomes" id="UP001499947"/>
    </source>
</evidence>
<gene>
    <name evidence="1" type="ORF">GCM10009680_87340</name>
</gene>
<dbReference type="EMBL" id="BAAALR010000177">
    <property type="protein sequence ID" value="GAA1733583.1"/>
    <property type="molecule type" value="Genomic_DNA"/>
</dbReference>
<name>A0ABN2JNL7_9ACTN</name>
<proteinExistence type="predicted"/>
<organism evidence="1 2">
    <name type="scientific">Streptomyces yatensis</name>
    <dbReference type="NCBI Taxonomy" id="155177"/>
    <lineage>
        <taxon>Bacteria</taxon>
        <taxon>Bacillati</taxon>
        <taxon>Actinomycetota</taxon>
        <taxon>Actinomycetes</taxon>
        <taxon>Kitasatosporales</taxon>
        <taxon>Streptomycetaceae</taxon>
        <taxon>Streptomyces</taxon>
        <taxon>Streptomyces violaceusniger group</taxon>
    </lineage>
</organism>
<protein>
    <submittedName>
        <fullName evidence="1">Uncharacterized protein</fullName>
    </submittedName>
</protein>
<evidence type="ECO:0000313" key="1">
    <source>
        <dbReference type="EMBL" id="GAA1733583.1"/>
    </source>
</evidence>